<dbReference type="InterPro" id="IPR004513">
    <property type="entry name" value="FtsX"/>
</dbReference>
<comment type="subcellular location">
    <subcellularLocation>
        <location evidence="1">Cell inner membrane</location>
        <topology evidence="1">Multi-pass membrane protein</topology>
    </subcellularLocation>
</comment>
<evidence type="ECO:0000256" key="11">
    <source>
        <dbReference type="ARBA" id="ARBA00023306"/>
    </source>
</evidence>
<feature type="transmembrane region" description="Helical" evidence="13">
    <location>
        <begin position="182"/>
        <end position="202"/>
    </location>
</feature>
<evidence type="ECO:0000259" key="14">
    <source>
        <dbReference type="Pfam" id="PF02687"/>
    </source>
</evidence>
<dbReference type="RefSeq" id="WP_146475223.1">
    <property type="nucleotide sequence ID" value="NZ_BNCF01000014.1"/>
</dbReference>
<evidence type="ECO:0000256" key="13">
    <source>
        <dbReference type="SAM" id="Phobius"/>
    </source>
</evidence>
<comment type="subunit">
    <text evidence="3">Forms a membrane-associated complex with FtsE.</text>
</comment>
<keyword evidence="8 13" id="KW-0812">Transmembrane</keyword>
<evidence type="ECO:0000256" key="4">
    <source>
        <dbReference type="ARBA" id="ARBA00021907"/>
    </source>
</evidence>
<evidence type="ECO:0000313" key="17">
    <source>
        <dbReference type="Proteomes" id="UP000636453"/>
    </source>
</evidence>
<keyword evidence="11 12" id="KW-0131">Cell cycle</keyword>
<dbReference type="InterPro" id="IPR047590">
    <property type="entry name" value="FtsX_proteobact-type"/>
</dbReference>
<keyword evidence="6 12" id="KW-0997">Cell inner membrane</keyword>
<dbReference type="PIRSF" id="PIRSF003097">
    <property type="entry name" value="FtsX"/>
    <property type="match status" value="1"/>
</dbReference>
<keyword evidence="10 12" id="KW-0472">Membrane</keyword>
<dbReference type="InterPro" id="IPR040690">
    <property type="entry name" value="FtsX_ECD"/>
</dbReference>
<dbReference type="Pfam" id="PF18075">
    <property type="entry name" value="FtsX_ECD"/>
    <property type="match status" value="1"/>
</dbReference>
<reference evidence="16" key="1">
    <citation type="journal article" date="2014" name="Int. J. Syst. Evol. Microbiol.">
        <title>Complete genome sequence of Corynebacterium casei LMG S-19264T (=DSM 44701T), isolated from a smear-ripened cheese.</title>
        <authorList>
            <consortium name="US DOE Joint Genome Institute (JGI-PGF)"/>
            <person name="Walter F."/>
            <person name="Albersmeier A."/>
            <person name="Kalinowski J."/>
            <person name="Ruckert C."/>
        </authorList>
    </citation>
    <scope>NUCLEOTIDE SEQUENCE</scope>
    <source>
        <strain evidence="16">KCTC 32020</strain>
    </source>
</reference>
<comment type="similarity">
    <text evidence="2 12">Belongs to the ABC-4 integral membrane protein family. FtsX subfamily.</text>
</comment>
<dbReference type="GO" id="GO:0032153">
    <property type="term" value="C:cell division site"/>
    <property type="evidence" value="ECO:0007669"/>
    <property type="project" value="TreeGrafter"/>
</dbReference>
<name>A0A918Z8S1_9GAMM</name>
<dbReference type="PANTHER" id="PTHR47755:SF1">
    <property type="entry name" value="CELL DIVISION PROTEIN FTSX"/>
    <property type="match status" value="1"/>
</dbReference>
<keyword evidence="9 13" id="KW-1133">Transmembrane helix</keyword>
<keyword evidence="5 12" id="KW-1003">Cell membrane</keyword>
<keyword evidence="17" id="KW-1185">Reference proteome</keyword>
<feature type="domain" description="FtsX extracellular" evidence="15">
    <location>
        <begin position="75"/>
        <end position="145"/>
    </location>
</feature>
<dbReference type="NCBIfam" id="TIGR00439">
    <property type="entry name" value="FtsX_Gneg"/>
    <property type="match status" value="1"/>
</dbReference>
<evidence type="ECO:0000256" key="10">
    <source>
        <dbReference type="ARBA" id="ARBA00023136"/>
    </source>
</evidence>
<comment type="caution">
    <text evidence="16">The sequence shown here is derived from an EMBL/GenBank/DDBJ whole genome shotgun (WGS) entry which is preliminary data.</text>
</comment>
<protein>
    <recommendedName>
        <fullName evidence="4 12">Cell division protein FtsX</fullName>
    </recommendedName>
</protein>
<feature type="domain" description="ABC3 transporter permease C-terminal" evidence="14">
    <location>
        <begin position="185"/>
        <end position="300"/>
    </location>
</feature>
<dbReference type="Pfam" id="PF02687">
    <property type="entry name" value="FtsX"/>
    <property type="match status" value="1"/>
</dbReference>
<dbReference type="PANTHER" id="PTHR47755">
    <property type="entry name" value="CELL DIVISION PROTEIN FTSX"/>
    <property type="match status" value="1"/>
</dbReference>
<evidence type="ECO:0000256" key="8">
    <source>
        <dbReference type="ARBA" id="ARBA00022692"/>
    </source>
</evidence>
<evidence type="ECO:0000256" key="5">
    <source>
        <dbReference type="ARBA" id="ARBA00022475"/>
    </source>
</evidence>
<feature type="transmembrane region" description="Helical" evidence="13">
    <location>
        <begin position="276"/>
        <end position="300"/>
    </location>
</feature>
<dbReference type="Proteomes" id="UP000636453">
    <property type="component" value="Unassembled WGS sequence"/>
</dbReference>
<feature type="transmembrane region" description="Helical" evidence="13">
    <location>
        <begin position="40"/>
        <end position="60"/>
    </location>
</feature>
<sequence>MSAQTASAPKPRRIGTWIDHHLYSIVAGIGRLLRRPGSTLLTVGVIALALALPLGLWATLKNVERLAGEARRSREISVFLDPRLAPAQAHALAERLRRRADVAAVRVRTPDQGLAELRARGLADALDALQTNPLPSVLIVTPGGDDLRLAQSLGTLAEVDVVQHDADWRARLDGWLYFGERLVWVLAALFGLGALLVVGNTVRLDIQTRREEIAVLQLLGATDGFVRRPFLYLGLCYGAAAGALALALLTAAEWALRAPLAQLAQSYGGRFALQGFAPVEAGAIVLGAGLLGWLGAGLVAGHTLRRTRPIED</sequence>
<evidence type="ECO:0000256" key="7">
    <source>
        <dbReference type="ARBA" id="ARBA00022618"/>
    </source>
</evidence>
<evidence type="ECO:0000256" key="6">
    <source>
        <dbReference type="ARBA" id="ARBA00022519"/>
    </source>
</evidence>
<keyword evidence="7 12" id="KW-0132">Cell division</keyword>
<gene>
    <name evidence="16" type="primary">ftsX</name>
    <name evidence="16" type="ORF">GCM10007167_23170</name>
</gene>
<evidence type="ECO:0000256" key="1">
    <source>
        <dbReference type="ARBA" id="ARBA00004429"/>
    </source>
</evidence>
<reference evidence="16" key="2">
    <citation type="submission" date="2020-09" db="EMBL/GenBank/DDBJ databases">
        <authorList>
            <person name="Sun Q."/>
            <person name="Kim S."/>
        </authorList>
    </citation>
    <scope>NUCLEOTIDE SEQUENCE</scope>
    <source>
        <strain evidence="16">KCTC 32020</strain>
    </source>
</reference>
<evidence type="ECO:0000256" key="9">
    <source>
        <dbReference type="ARBA" id="ARBA00022989"/>
    </source>
</evidence>
<dbReference type="AlphaFoldDB" id="A0A918Z8S1"/>
<evidence type="ECO:0000256" key="3">
    <source>
        <dbReference type="ARBA" id="ARBA00011160"/>
    </source>
</evidence>
<dbReference type="EMBL" id="BNCF01000014">
    <property type="protein sequence ID" value="GHE40415.1"/>
    <property type="molecule type" value="Genomic_DNA"/>
</dbReference>
<evidence type="ECO:0000313" key="16">
    <source>
        <dbReference type="EMBL" id="GHE40415.1"/>
    </source>
</evidence>
<dbReference type="GO" id="GO:0051301">
    <property type="term" value="P:cell division"/>
    <property type="evidence" value="ECO:0007669"/>
    <property type="project" value="UniProtKB-KW"/>
</dbReference>
<proteinExistence type="inferred from homology"/>
<accession>A0A918Z8S1</accession>
<dbReference type="Gene3D" id="3.30.70.3040">
    <property type="match status" value="1"/>
</dbReference>
<evidence type="ECO:0000256" key="12">
    <source>
        <dbReference type="PIRNR" id="PIRNR003097"/>
    </source>
</evidence>
<dbReference type="OrthoDB" id="9813411at2"/>
<comment type="function">
    <text evidence="12">Part of the ABC transporter FtsEX involved in cellular division.</text>
</comment>
<evidence type="ECO:0000259" key="15">
    <source>
        <dbReference type="Pfam" id="PF18075"/>
    </source>
</evidence>
<evidence type="ECO:0000256" key="2">
    <source>
        <dbReference type="ARBA" id="ARBA00007379"/>
    </source>
</evidence>
<dbReference type="GO" id="GO:0005886">
    <property type="term" value="C:plasma membrane"/>
    <property type="evidence" value="ECO:0007669"/>
    <property type="project" value="UniProtKB-SubCell"/>
</dbReference>
<feature type="transmembrane region" description="Helical" evidence="13">
    <location>
        <begin position="230"/>
        <end position="256"/>
    </location>
</feature>
<dbReference type="InterPro" id="IPR003838">
    <property type="entry name" value="ABC3_permease_C"/>
</dbReference>
<organism evidence="16 17">
    <name type="scientific">Vulcaniibacterium thermophilum</name>
    <dbReference type="NCBI Taxonomy" id="1169913"/>
    <lineage>
        <taxon>Bacteria</taxon>
        <taxon>Pseudomonadati</taxon>
        <taxon>Pseudomonadota</taxon>
        <taxon>Gammaproteobacteria</taxon>
        <taxon>Lysobacterales</taxon>
        <taxon>Lysobacteraceae</taxon>
        <taxon>Vulcaniibacterium</taxon>
    </lineage>
</organism>